<keyword evidence="2" id="KW-1185">Reference proteome</keyword>
<evidence type="ECO:0000313" key="2">
    <source>
        <dbReference type="Proteomes" id="UP001583177"/>
    </source>
</evidence>
<dbReference type="EMBL" id="JAWRVE010000080">
    <property type="protein sequence ID" value="KAL1862578.1"/>
    <property type="molecule type" value="Genomic_DNA"/>
</dbReference>
<accession>A0ABR3WHX2</accession>
<reference evidence="1 2" key="1">
    <citation type="journal article" date="2024" name="IMA Fungus">
        <title>IMA Genome - F19 : A genome assembly and annotation guide to empower mycologists, including annotated draft genome sequences of Ceratocystis pirilliformis, Diaporthe australafricana, Fusarium ophioides, Paecilomyces lecythidis, and Sporothrix stenoceras.</title>
        <authorList>
            <person name="Aylward J."/>
            <person name="Wilson A.M."/>
            <person name="Visagie C.M."/>
            <person name="Spraker J."/>
            <person name="Barnes I."/>
            <person name="Buitendag C."/>
            <person name="Ceriani C."/>
            <person name="Del Mar Angel L."/>
            <person name="du Plessis D."/>
            <person name="Fuchs T."/>
            <person name="Gasser K."/>
            <person name="Kramer D."/>
            <person name="Li W."/>
            <person name="Munsamy K."/>
            <person name="Piso A."/>
            <person name="Price J.L."/>
            <person name="Sonnekus B."/>
            <person name="Thomas C."/>
            <person name="van der Nest A."/>
            <person name="van Dijk A."/>
            <person name="van Heerden A."/>
            <person name="van Vuuren N."/>
            <person name="Yilmaz N."/>
            <person name="Duong T.A."/>
            <person name="van der Merwe N.A."/>
            <person name="Wingfield M.J."/>
            <person name="Wingfield B.D."/>
        </authorList>
    </citation>
    <scope>NUCLEOTIDE SEQUENCE [LARGE SCALE GENOMIC DNA]</scope>
    <source>
        <strain evidence="1 2">CMW 18300</strain>
    </source>
</reference>
<name>A0ABR3WHX2_9PEZI</name>
<evidence type="ECO:0000313" key="1">
    <source>
        <dbReference type="EMBL" id="KAL1862578.1"/>
    </source>
</evidence>
<organism evidence="1 2">
    <name type="scientific">Diaporthe australafricana</name>
    <dbReference type="NCBI Taxonomy" id="127596"/>
    <lineage>
        <taxon>Eukaryota</taxon>
        <taxon>Fungi</taxon>
        <taxon>Dikarya</taxon>
        <taxon>Ascomycota</taxon>
        <taxon>Pezizomycotina</taxon>
        <taxon>Sordariomycetes</taxon>
        <taxon>Sordariomycetidae</taxon>
        <taxon>Diaporthales</taxon>
        <taxon>Diaporthaceae</taxon>
        <taxon>Diaporthe</taxon>
    </lineage>
</organism>
<comment type="caution">
    <text evidence="1">The sequence shown here is derived from an EMBL/GenBank/DDBJ whole genome shotgun (WGS) entry which is preliminary data.</text>
</comment>
<proteinExistence type="predicted"/>
<gene>
    <name evidence="1" type="ORF">Daus18300_008538</name>
</gene>
<dbReference type="Proteomes" id="UP001583177">
    <property type="component" value="Unassembled WGS sequence"/>
</dbReference>
<sequence>MGFLVLDEDYQSQAQAKIETSRSPDGVLRGNLQCEITLPLLTDPPGNRLACHETARETAHVSAHVSSRIHGLYSQLAAHATSPFTSVAPEGIALGIQIAPQSFDFYPECDHRRSHSRRLHLQESKTLPLPLLPFIHKLSIKSTETYDGVCDLYGIRPLSLLVPLQCIAALPKVTTLLLPWMWERPMPYASPSTPVREHYTRPWEGPLRDARHDFGNAICEQEKFLHGKRIPTSLKNALLYFWEPQQIAVEDHSVARPDLIHPAERDPVSVGLCRLAAQLERLDLRALVTEDLFPAAGADDQQWSFMQRLRIEFHPLRPDGMWYFVGPRGEDLLHSGGSEEQREGGFQISETTDYPREHDVPVDKEIDEEYDEFPDGDCELDHLPDMYRTEPHRERIEPLLARFAAAVAHMPRLKDAEMFAYLWWTPSESREEEYASDAPYDKDSVHRWGVRYLAGLDSGSDSDGDGKTTTPVVQWQVGDWRPSTEVIALFEALGTQEWLDFEFTEGRPLPTTDDAMRTRLF</sequence>
<protein>
    <submittedName>
        <fullName evidence="1">Uncharacterized protein</fullName>
    </submittedName>
</protein>